<evidence type="ECO:0000313" key="1">
    <source>
        <dbReference type="EMBL" id="KEF52077.1"/>
    </source>
</evidence>
<proteinExistence type="predicted"/>
<gene>
    <name evidence="1" type="ORF">A1O9_11703</name>
</gene>
<organism evidence="1 2">
    <name type="scientific">Exophiala aquamarina CBS 119918</name>
    <dbReference type="NCBI Taxonomy" id="1182545"/>
    <lineage>
        <taxon>Eukaryota</taxon>
        <taxon>Fungi</taxon>
        <taxon>Dikarya</taxon>
        <taxon>Ascomycota</taxon>
        <taxon>Pezizomycotina</taxon>
        <taxon>Eurotiomycetes</taxon>
        <taxon>Chaetothyriomycetidae</taxon>
        <taxon>Chaetothyriales</taxon>
        <taxon>Herpotrichiellaceae</taxon>
        <taxon>Exophiala</taxon>
    </lineage>
</organism>
<dbReference type="Proteomes" id="UP000027920">
    <property type="component" value="Unassembled WGS sequence"/>
</dbReference>
<dbReference type="AlphaFoldDB" id="A0A072NXC4"/>
<protein>
    <submittedName>
        <fullName evidence="1">Uncharacterized protein</fullName>
    </submittedName>
</protein>
<name>A0A072NXC4_9EURO</name>
<dbReference type="RefSeq" id="XP_013254667.1">
    <property type="nucleotide sequence ID" value="XM_013399213.1"/>
</dbReference>
<accession>A0A072NXC4</accession>
<dbReference type="EMBL" id="AMGV01000019">
    <property type="protein sequence ID" value="KEF52077.1"/>
    <property type="molecule type" value="Genomic_DNA"/>
</dbReference>
<sequence length="995" mass="107912">MNTAVGKFQASLAAATQETTFALANLNFDFAIWKVEAPPSYQPLGAALSLQRRNAAENGMPHVIARRLGTLFETLLPQIPSLVNAYGARASEIIQNPGTNPPGSKEHGPFQKFVGLDGTSIWAAATSGPSAVAVHLLACMLARVWSPAEAVSIWEELVAERKNALIPNKDVDTVPTRDVVAAQLAIDQGQLAEWDASARAWLRAADASPSIRKQQKDVISLLSSVSIPVGSHPRVYDSVCKAWVAALSTMDKLVQGHQYSAQDGAVLVALSAWHLYPDVVVLGPKTWNLHQSDQLIGHGGTLTVGLQNSPEISAGVHWSLSLAYLRYYGSSVLSRGVVDAESSRLTFPQFLLTAVGATIASWGLPSSQLRDGAQLVAHMGSLLTGSDHPASQAPTVAWLVPLKAAAKTFLKLQGQELDSATKLVRLGHRRPGMLSRTCSTGVFYLRSIDLICIMRKIEHQLQFLMSIYQNWTHADTPLVLRVGEKNSNEPVLVVLHPVIRQGKITPSWYFVGGIPSAGPDGPLRGLQVPQNNPIHACRAEDLDFGTTGREFTWKNPPKFSDIPSSPVTRVGDSIPPKKERFRWPLKSKKDTAASLPSPQNLALTFEFVGGDINGVSLFSLKGTAGAVRQLGDSGVHILSLLEAFSTHTISARRLSEHLGNLFESDDGNMMRSCLALAQAAEVYECLPGATISPKVFSSLKPISEMVWAGEARTSEHGFTREMHLARPWAFSCIAYFESGVMQVPPDQMHNVMAIASGDSLYVAAQLLCDPAANVKPYEIHRVVGNIGRAGLAFLIPPKSPMVREVDSESWKMVNHEPFNGKLEDNFRSTTLQLGFSGYEFPMTFGDHGGRFVEAFFIEAVVSVHDSGRWVADLDILTSLQSPNLYSLIQQPTCQASSPAGSVPGVEVIALDNWEELLDPPRNVSVVRAHGNWQGRLAAANVSLMQGHPTILFRGHGCWTCAVKVMEGFQSHSRSNISPGPRTIPEAPNMECIFIL</sequence>
<evidence type="ECO:0000313" key="2">
    <source>
        <dbReference type="Proteomes" id="UP000027920"/>
    </source>
</evidence>
<dbReference type="OrthoDB" id="5354164at2759"/>
<dbReference type="GeneID" id="25286600"/>
<dbReference type="VEuPathDB" id="FungiDB:A1O9_11703"/>
<dbReference type="HOGENOM" id="CLU_009290_0_0_1"/>
<keyword evidence="2" id="KW-1185">Reference proteome</keyword>
<reference evidence="1 2" key="1">
    <citation type="submission" date="2013-03" db="EMBL/GenBank/DDBJ databases">
        <title>The Genome Sequence of Exophiala aquamarina CBS 119918.</title>
        <authorList>
            <consortium name="The Broad Institute Genomics Platform"/>
            <person name="Cuomo C."/>
            <person name="de Hoog S."/>
            <person name="Gorbushina A."/>
            <person name="Walker B."/>
            <person name="Young S.K."/>
            <person name="Zeng Q."/>
            <person name="Gargeya S."/>
            <person name="Fitzgerald M."/>
            <person name="Haas B."/>
            <person name="Abouelleil A."/>
            <person name="Allen A.W."/>
            <person name="Alvarado L."/>
            <person name="Arachchi H.M."/>
            <person name="Berlin A.M."/>
            <person name="Chapman S.B."/>
            <person name="Gainer-Dewar J."/>
            <person name="Goldberg J."/>
            <person name="Griggs A."/>
            <person name="Gujja S."/>
            <person name="Hansen M."/>
            <person name="Howarth C."/>
            <person name="Imamovic A."/>
            <person name="Ireland A."/>
            <person name="Larimer J."/>
            <person name="McCowan C."/>
            <person name="Murphy C."/>
            <person name="Pearson M."/>
            <person name="Poon T.W."/>
            <person name="Priest M."/>
            <person name="Roberts A."/>
            <person name="Saif S."/>
            <person name="Shea T."/>
            <person name="Sisk P."/>
            <person name="Sykes S."/>
            <person name="Wortman J."/>
            <person name="Nusbaum C."/>
            <person name="Birren B."/>
        </authorList>
    </citation>
    <scope>NUCLEOTIDE SEQUENCE [LARGE SCALE GENOMIC DNA]</scope>
    <source>
        <strain evidence="1 2">CBS 119918</strain>
    </source>
</reference>
<comment type="caution">
    <text evidence="1">The sequence shown here is derived from an EMBL/GenBank/DDBJ whole genome shotgun (WGS) entry which is preliminary data.</text>
</comment>